<protein>
    <submittedName>
        <fullName evidence="2">Uncharacterized protein</fullName>
    </submittedName>
</protein>
<reference evidence="3" key="1">
    <citation type="submission" date="2018-02" db="EMBL/GenBank/DDBJ databases">
        <authorList>
            <person name="Moore K."/>
            <person name="Momper L."/>
        </authorList>
    </citation>
    <scope>NUCLEOTIDE SEQUENCE [LARGE SCALE GENOMIC DNA]</scope>
    <source>
        <strain evidence="3">ULC18</strain>
    </source>
</reference>
<gene>
    <name evidence="2" type="ORF">C7B82_05750</name>
</gene>
<keyword evidence="1" id="KW-0472">Membrane</keyword>
<accession>A0A2T1EHT4</accession>
<dbReference type="RefSeq" id="WP_106255360.1">
    <property type="nucleotide sequence ID" value="NZ_CAWNSW010000075.1"/>
</dbReference>
<reference evidence="2 3" key="2">
    <citation type="submission" date="2018-03" db="EMBL/GenBank/DDBJ databases">
        <title>The ancient ancestry and fast evolution of plastids.</title>
        <authorList>
            <person name="Moore K.R."/>
            <person name="Magnabosco C."/>
            <person name="Momper L."/>
            <person name="Gold D.A."/>
            <person name="Bosak T."/>
            <person name="Fournier G.P."/>
        </authorList>
    </citation>
    <scope>NUCLEOTIDE SEQUENCE [LARGE SCALE GENOMIC DNA]</scope>
    <source>
        <strain evidence="2 3">ULC18</strain>
    </source>
</reference>
<feature type="transmembrane region" description="Helical" evidence="1">
    <location>
        <begin position="15"/>
        <end position="39"/>
    </location>
</feature>
<name>A0A2T1EHT4_9CYAN</name>
<dbReference type="OrthoDB" id="514667at2"/>
<keyword evidence="1" id="KW-0812">Transmembrane</keyword>
<dbReference type="Proteomes" id="UP000239576">
    <property type="component" value="Unassembled WGS sequence"/>
</dbReference>
<dbReference type="AlphaFoldDB" id="A0A2T1EHT4"/>
<comment type="caution">
    <text evidence="2">The sequence shown here is derived from an EMBL/GenBank/DDBJ whole genome shotgun (WGS) entry which is preliminary data.</text>
</comment>
<evidence type="ECO:0000256" key="1">
    <source>
        <dbReference type="SAM" id="Phobius"/>
    </source>
</evidence>
<sequence>MFQLLRPLVQAIQPWLVPFCFFSAWTIVGLLGWSVWTATRDTIARSRQMHRIPCARCQFFTSDYHLKCTVRPSTALTEEAISCPDYEPCASIYPANRQTLS</sequence>
<keyword evidence="1" id="KW-1133">Transmembrane helix</keyword>
<evidence type="ECO:0000313" key="3">
    <source>
        <dbReference type="Proteomes" id="UP000239576"/>
    </source>
</evidence>
<dbReference type="EMBL" id="PVWK01000028">
    <property type="protein sequence ID" value="PSB32316.1"/>
    <property type="molecule type" value="Genomic_DNA"/>
</dbReference>
<evidence type="ECO:0000313" key="2">
    <source>
        <dbReference type="EMBL" id="PSB32316.1"/>
    </source>
</evidence>
<proteinExistence type="predicted"/>
<keyword evidence="3" id="KW-1185">Reference proteome</keyword>
<organism evidence="2 3">
    <name type="scientific">Stenomitos frigidus ULC18</name>
    <dbReference type="NCBI Taxonomy" id="2107698"/>
    <lineage>
        <taxon>Bacteria</taxon>
        <taxon>Bacillati</taxon>
        <taxon>Cyanobacteriota</taxon>
        <taxon>Cyanophyceae</taxon>
        <taxon>Leptolyngbyales</taxon>
        <taxon>Leptolyngbyaceae</taxon>
        <taxon>Stenomitos</taxon>
    </lineage>
</organism>